<keyword evidence="2" id="KW-0238">DNA-binding</keyword>
<dbReference type="PROSITE" id="PS01124">
    <property type="entry name" value="HTH_ARAC_FAMILY_2"/>
    <property type="match status" value="1"/>
</dbReference>
<evidence type="ECO:0000256" key="3">
    <source>
        <dbReference type="ARBA" id="ARBA00023159"/>
    </source>
</evidence>
<dbReference type="PRINTS" id="PR00032">
    <property type="entry name" value="HTHARAC"/>
</dbReference>
<dbReference type="InterPro" id="IPR020449">
    <property type="entry name" value="Tscrpt_reg_AraC-type_HTH"/>
</dbReference>
<dbReference type="InterPro" id="IPR009057">
    <property type="entry name" value="Homeodomain-like_sf"/>
</dbReference>
<dbReference type="EMBL" id="JAQQKW010000007">
    <property type="protein sequence ID" value="MDC7695182.1"/>
    <property type="molecule type" value="Genomic_DNA"/>
</dbReference>
<reference evidence="6 7" key="1">
    <citation type="submission" date="2023-01" db="EMBL/GenBank/DDBJ databases">
        <title>Novel species of the genus Asticcacaulis isolated from rivers.</title>
        <authorList>
            <person name="Lu H."/>
        </authorList>
    </citation>
    <scope>NUCLEOTIDE SEQUENCE [LARGE SCALE GENOMIC DNA]</scope>
    <source>
        <strain evidence="6 7">DXS10W</strain>
    </source>
</reference>
<proteinExistence type="predicted"/>
<evidence type="ECO:0000256" key="2">
    <source>
        <dbReference type="ARBA" id="ARBA00023125"/>
    </source>
</evidence>
<dbReference type="Pfam" id="PF12833">
    <property type="entry name" value="HTH_18"/>
    <property type="match status" value="1"/>
</dbReference>
<dbReference type="RefSeq" id="WP_272741862.1">
    <property type="nucleotide sequence ID" value="NZ_JAQQKW010000007.1"/>
</dbReference>
<dbReference type="SMART" id="SM00342">
    <property type="entry name" value="HTH_ARAC"/>
    <property type="match status" value="1"/>
</dbReference>
<dbReference type="Gene3D" id="2.60.120.10">
    <property type="entry name" value="Jelly Rolls"/>
    <property type="match status" value="1"/>
</dbReference>
<dbReference type="InterPro" id="IPR014710">
    <property type="entry name" value="RmlC-like_jellyroll"/>
</dbReference>
<name>A0ABT5IG60_9CAUL</name>
<dbReference type="PANTHER" id="PTHR46796">
    <property type="entry name" value="HTH-TYPE TRANSCRIPTIONAL ACTIVATOR RHAS-RELATED"/>
    <property type="match status" value="1"/>
</dbReference>
<dbReference type="InterPro" id="IPR003313">
    <property type="entry name" value="AraC-bd"/>
</dbReference>
<comment type="caution">
    <text evidence="6">The sequence shown here is derived from an EMBL/GenBank/DDBJ whole genome shotgun (WGS) entry which is preliminary data.</text>
</comment>
<evidence type="ECO:0000256" key="1">
    <source>
        <dbReference type="ARBA" id="ARBA00023015"/>
    </source>
</evidence>
<evidence type="ECO:0000313" key="6">
    <source>
        <dbReference type="EMBL" id="MDC7695182.1"/>
    </source>
</evidence>
<keyword evidence="3" id="KW-0010">Activator</keyword>
<keyword evidence="4" id="KW-0804">Transcription</keyword>
<evidence type="ECO:0000313" key="7">
    <source>
        <dbReference type="Proteomes" id="UP001216595"/>
    </source>
</evidence>
<dbReference type="PROSITE" id="PS00041">
    <property type="entry name" value="HTH_ARAC_FAMILY_1"/>
    <property type="match status" value="1"/>
</dbReference>
<feature type="domain" description="HTH araC/xylS-type" evidence="5">
    <location>
        <begin position="151"/>
        <end position="249"/>
    </location>
</feature>
<accession>A0ABT5IG60</accession>
<dbReference type="InterPro" id="IPR050204">
    <property type="entry name" value="AraC_XylS_family_regulators"/>
</dbReference>
<keyword evidence="7" id="KW-1185">Reference proteome</keyword>
<organism evidence="6 7">
    <name type="scientific">Asticcacaulis currens</name>
    <dbReference type="NCBI Taxonomy" id="2984210"/>
    <lineage>
        <taxon>Bacteria</taxon>
        <taxon>Pseudomonadati</taxon>
        <taxon>Pseudomonadota</taxon>
        <taxon>Alphaproteobacteria</taxon>
        <taxon>Caulobacterales</taxon>
        <taxon>Caulobacteraceae</taxon>
        <taxon>Asticcacaulis</taxon>
    </lineage>
</organism>
<dbReference type="Gene3D" id="1.10.10.60">
    <property type="entry name" value="Homeodomain-like"/>
    <property type="match status" value="2"/>
</dbReference>
<gene>
    <name evidence="6" type="ORF">PQU94_12915</name>
</gene>
<dbReference type="SUPFAM" id="SSF51215">
    <property type="entry name" value="Regulatory protein AraC"/>
    <property type="match status" value="1"/>
</dbReference>
<dbReference type="SUPFAM" id="SSF46689">
    <property type="entry name" value="Homeodomain-like"/>
    <property type="match status" value="1"/>
</dbReference>
<protein>
    <submittedName>
        <fullName evidence="6">AraC family transcriptional regulator</fullName>
    </submittedName>
</protein>
<dbReference type="Proteomes" id="UP001216595">
    <property type="component" value="Unassembled WGS sequence"/>
</dbReference>
<evidence type="ECO:0000256" key="4">
    <source>
        <dbReference type="ARBA" id="ARBA00023163"/>
    </source>
</evidence>
<dbReference type="Pfam" id="PF02311">
    <property type="entry name" value="AraC_binding"/>
    <property type="match status" value="1"/>
</dbReference>
<dbReference type="InterPro" id="IPR018062">
    <property type="entry name" value="HTH_AraC-typ_CS"/>
</dbReference>
<keyword evidence="1" id="KW-0805">Transcription regulation</keyword>
<sequence length="251" mass="28048">MTPLFSSYRIHSYGPNEEMGMHAHDDFSFSLIMAGQYEETIRGRQDTFFPGSLLVCPPGEPHAQRFGPKGLYKLVLLPTCNGVERFDALTPLRKAPVLRTSEVMDIARLHRELRRDDPFSSLFIEGLSYELTGVFARGHSGSGGVWPGYLRRALAYLAESEGSVPRLTEVASAIDCDPDKLSGAFRTYLGCSLGEYHRHCRIEKAAQMLVESRLPLSEIALTCGFSDQPHFNRTFKAQLGLTPAAYRREKS</sequence>
<dbReference type="InterPro" id="IPR018060">
    <property type="entry name" value="HTH_AraC"/>
</dbReference>
<evidence type="ECO:0000259" key="5">
    <source>
        <dbReference type="PROSITE" id="PS01124"/>
    </source>
</evidence>
<dbReference type="InterPro" id="IPR037923">
    <property type="entry name" value="HTH-like"/>
</dbReference>